<evidence type="ECO:0000313" key="18">
    <source>
        <dbReference type="Proteomes" id="UP000070700"/>
    </source>
</evidence>
<dbReference type="InterPro" id="IPR030400">
    <property type="entry name" value="Sedolisin_dom"/>
</dbReference>
<dbReference type="GO" id="GO:0005576">
    <property type="term" value="C:extracellular region"/>
    <property type="evidence" value="ECO:0007669"/>
    <property type="project" value="UniProtKB-SubCell"/>
</dbReference>
<keyword evidence="10 15" id="KW-0720">Serine protease</keyword>
<dbReference type="PANTHER" id="PTHR14218">
    <property type="entry name" value="PROTEASE S8 TRIPEPTIDYL PEPTIDASE I CLN2"/>
    <property type="match status" value="1"/>
</dbReference>
<accession>A0A194XB42</accession>
<dbReference type="OrthoDB" id="409122at2759"/>
<dbReference type="EC" id="3.4.14.10" evidence="4"/>
<dbReference type="GO" id="GO:0004252">
    <property type="term" value="F:serine-type endopeptidase activity"/>
    <property type="evidence" value="ECO:0007669"/>
    <property type="project" value="UniProtKB-UniRule"/>
</dbReference>
<evidence type="ECO:0000256" key="10">
    <source>
        <dbReference type="ARBA" id="ARBA00022825"/>
    </source>
</evidence>
<evidence type="ECO:0000313" key="17">
    <source>
        <dbReference type="EMBL" id="KUJ17383.1"/>
    </source>
</evidence>
<comment type="function">
    <text evidence="2">Secreted tripeptidyl-peptidase which degrades proteins at acidic pHs and is involved in virulence.</text>
</comment>
<keyword evidence="6 15" id="KW-0645">Protease</keyword>
<feature type="active site" description="Charge relay system" evidence="15">
    <location>
        <position position="478"/>
    </location>
</feature>
<feature type="binding site" evidence="15">
    <location>
        <position position="539"/>
    </location>
    <ligand>
        <name>Ca(2+)</name>
        <dbReference type="ChEBI" id="CHEBI:29108"/>
    </ligand>
</feature>
<keyword evidence="7 15" id="KW-0479">Metal-binding</keyword>
<keyword evidence="14" id="KW-0325">Glycoprotein</keyword>
<comment type="subcellular location">
    <subcellularLocation>
        <location evidence="3">Secreted</location>
        <location evidence="3">Extracellular space</location>
    </subcellularLocation>
</comment>
<dbReference type="CDD" id="cd04056">
    <property type="entry name" value="Peptidases_S53"/>
    <property type="match status" value="1"/>
</dbReference>
<evidence type="ECO:0000256" key="2">
    <source>
        <dbReference type="ARBA" id="ARBA00002451"/>
    </source>
</evidence>
<dbReference type="InParanoid" id="A0A194XB42"/>
<sequence length="556" mass="60271">WIYRGPAKPDDILNLHVVVKNEADRDLAAKLTSISSPGSLDYGNHLSQEQLTAFLAPQDETIDLVASWLFSFTGVSDITFINHTSTIAFACTVGTANGILQSEFGVFQNTETGAAITRSLYYSLPEKISQYVAFVHPVTYFPTLRHSIVAGSRRPISRHDDIISRRDVFPELLAACNTITPTCIAALYNMTYIPPVNVTASGGSLGVAGFLEQWINHTDVSSFVRKYGNSEDIRANPGSFTIELINNGTNNESSPGVEATLDMEYIMPFTGSLPVVYYSTGGRAPTIGEDGKQLPLNQSSSEPYLEWLQYMLAKPDGAIPQVISISYTDTEQTVPRDYAIHVCDLFGRLALRGVSIIDASGDGGVACQDDVPCVSNDGLNRTTFLPTFPASCPWVTAVGATHVILEQGESFSSGGFSNYFAVPDYRRNATASYIATLNGQYEGLYNASGRGIPDVAVFGSRFETENNNISSGHHSGTSAGTPVFASMIALINDMRLRNGKPVLGWLNPRLYSESLKDVWNDITEGSSYGCDASWNSTEGWDAVIGLGTPDFQRLAK</sequence>
<gene>
    <name evidence="17" type="ORF">LY89DRAFT_565423</name>
</gene>
<evidence type="ECO:0000256" key="12">
    <source>
        <dbReference type="ARBA" id="ARBA00023026"/>
    </source>
</evidence>
<dbReference type="InterPro" id="IPR015366">
    <property type="entry name" value="S53_propep"/>
</dbReference>
<feature type="binding site" evidence="15">
    <location>
        <position position="541"/>
    </location>
    <ligand>
        <name>Ca(2+)</name>
        <dbReference type="ChEBI" id="CHEBI:29108"/>
    </ligand>
</feature>
<dbReference type="KEGG" id="psco:LY89DRAFT_565423"/>
<dbReference type="SMART" id="SM00944">
    <property type="entry name" value="Pro-kuma_activ"/>
    <property type="match status" value="1"/>
</dbReference>
<evidence type="ECO:0000256" key="3">
    <source>
        <dbReference type="ARBA" id="ARBA00004239"/>
    </source>
</evidence>
<dbReference type="EMBL" id="KQ947414">
    <property type="protein sequence ID" value="KUJ17383.1"/>
    <property type="molecule type" value="Genomic_DNA"/>
</dbReference>
<name>A0A194XB42_MOLSC</name>
<keyword evidence="9 15" id="KW-0378">Hydrolase</keyword>
<dbReference type="InterPro" id="IPR050819">
    <property type="entry name" value="Tripeptidyl-peptidase_I"/>
</dbReference>
<dbReference type="InterPro" id="IPR036852">
    <property type="entry name" value="Peptidase_S8/S53_dom_sf"/>
</dbReference>
<dbReference type="FunFam" id="3.40.50.200:FF:000015">
    <property type="entry name" value="Tripeptidyl peptidase A"/>
    <property type="match status" value="1"/>
</dbReference>
<evidence type="ECO:0000256" key="11">
    <source>
        <dbReference type="ARBA" id="ARBA00022837"/>
    </source>
</evidence>
<comment type="catalytic activity">
    <reaction evidence="1">
        <text>Release of an N-terminal tripeptide from a polypeptide.</text>
        <dbReference type="EC" id="3.4.14.10"/>
    </reaction>
</comment>
<dbReference type="SUPFAM" id="SSF52743">
    <property type="entry name" value="Subtilisin-like"/>
    <property type="match status" value="1"/>
</dbReference>
<dbReference type="AlphaFoldDB" id="A0A194XB42"/>
<evidence type="ECO:0000256" key="8">
    <source>
        <dbReference type="ARBA" id="ARBA00022729"/>
    </source>
</evidence>
<dbReference type="GO" id="GO:0008240">
    <property type="term" value="F:tripeptidyl-peptidase activity"/>
    <property type="evidence" value="ECO:0007669"/>
    <property type="project" value="UniProtKB-EC"/>
</dbReference>
<feature type="active site" description="Charge relay system" evidence="15">
    <location>
        <position position="262"/>
    </location>
</feature>
<keyword evidence="5" id="KW-0964">Secreted</keyword>
<proteinExistence type="predicted"/>
<feature type="active site" description="Charge relay system" evidence="15">
    <location>
        <position position="258"/>
    </location>
</feature>
<keyword evidence="18" id="KW-1185">Reference proteome</keyword>
<organism evidence="17 18">
    <name type="scientific">Mollisia scopiformis</name>
    <name type="common">Conifer needle endophyte fungus</name>
    <name type="synonym">Phialocephala scopiformis</name>
    <dbReference type="NCBI Taxonomy" id="149040"/>
    <lineage>
        <taxon>Eukaryota</taxon>
        <taxon>Fungi</taxon>
        <taxon>Dikarya</taxon>
        <taxon>Ascomycota</taxon>
        <taxon>Pezizomycotina</taxon>
        <taxon>Leotiomycetes</taxon>
        <taxon>Helotiales</taxon>
        <taxon>Mollisiaceae</taxon>
        <taxon>Mollisia</taxon>
    </lineage>
</organism>
<evidence type="ECO:0000256" key="9">
    <source>
        <dbReference type="ARBA" id="ARBA00022801"/>
    </source>
</evidence>
<keyword evidence="8" id="KW-0732">Signal</keyword>
<feature type="non-terminal residue" evidence="17">
    <location>
        <position position="1"/>
    </location>
</feature>
<evidence type="ECO:0000259" key="16">
    <source>
        <dbReference type="PROSITE" id="PS51695"/>
    </source>
</evidence>
<evidence type="ECO:0000256" key="6">
    <source>
        <dbReference type="ARBA" id="ARBA00022670"/>
    </source>
</evidence>
<evidence type="ECO:0000256" key="13">
    <source>
        <dbReference type="ARBA" id="ARBA00023145"/>
    </source>
</evidence>
<keyword evidence="13" id="KW-0865">Zymogen</keyword>
<feature type="non-terminal residue" evidence="17">
    <location>
        <position position="556"/>
    </location>
</feature>
<dbReference type="GO" id="GO:0006508">
    <property type="term" value="P:proteolysis"/>
    <property type="evidence" value="ECO:0007669"/>
    <property type="project" value="UniProtKB-KW"/>
</dbReference>
<dbReference type="Pfam" id="PF09286">
    <property type="entry name" value="Pro-kuma_activ"/>
    <property type="match status" value="1"/>
</dbReference>
<reference evidence="17 18" key="1">
    <citation type="submission" date="2015-10" db="EMBL/GenBank/DDBJ databases">
        <title>Full genome of DAOMC 229536 Phialocephala scopiformis, a fungal endophyte of spruce producing the potent anti-insectan compound rugulosin.</title>
        <authorList>
            <consortium name="DOE Joint Genome Institute"/>
            <person name="Walker A.K."/>
            <person name="Frasz S.L."/>
            <person name="Seifert K.A."/>
            <person name="Miller J.D."/>
            <person name="Mondo S.J."/>
            <person name="Labutti K."/>
            <person name="Lipzen A."/>
            <person name="Dockter R."/>
            <person name="Kennedy M."/>
            <person name="Grigoriev I.V."/>
            <person name="Spatafora J.W."/>
        </authorList>
    </citation>
    <scope>NUCLEOTIDE SEQUENCE [LARGE SCALE GENOMIC DNA]</scope>
    <source>
        <strain evidence="17 18">CBS 120377</strain>
    </source>
</reference>
<evidence type="ECO:0000256" key="4">
    <source>
        <dbReference type="ARBA" id="ARBA00012462"/>
    </source>
</evidence>
<dbReference type="CDD" id="cd11377">
    <property type="entry name" value="Pro-peptidase_S53"/>
    <property type="match status" value="1"/>
</dbReference>
<dbReference type="RefSeq" id="XP_018071738.1">
    <property type="nucleotide sequence ID" value="XM_018208531.1"/>
</dbReference>
<dbReference type="PANTHER" id="PTHR14218:SF15">
    <property type="entry name" value="TRIPEPTIDYL-PEPTIDASE 1"/>
    <property type="match status" value="1"/>
</dbReference>
<feature type="binding site" evidence="15">
    <location>
        <position position="522"/>
    </location>
    <ligand>
        <name>Ca(2+)</name>
        <dbReference type="ChEBI" id="CHEBI:29108"/>
    </ligand>
</feature>
<evidence type="ECO:0000256" key="5">
    <source>
        <dbReference type="ARBA" id="ARBA00022525"/>
    </source>
</evidence>
<evidence type="ECO:0000256" key="1">
    <source>
        <dbReference type="ARBA" id="ARBA00001910"/>
    </source>
</evidence>
<evidence type="ECO:0000256" key="7">
    <source>
        <dbReference type="ARBA" id="ARBA00022723"/>
    </source>
</evidence>
<keyword evidence="11 15" id="KW-0106">Calcium</keyword>
<comment type="cofactor">
    <cofactor evidence="15">
        <name>Ca(2+)</name>
        <dbReference type="ChEBI" id="CHEBI:29108"/>
    </cofactor>
    <text evidence="15">Binds 1 Ca(2+) ion per subunit.</text>
</comment>
<dbReference type="Gene3D" id="3.40.50.200">
    <property type="entry name" value="Peptidase S8/S53 domain"/>
    <property type="match status" value="1"/>
</dbReference>
<feature type="binding site" evidence="15">
    <location>
        <position position="521"/>
    </location>
    <ligand>
        <name>Ca(2+)</name>
        <dbReference type="ChEBI" id="CHEBI:29108"/>
    </ligand>
</feature>
<evidence type="ECO:0000256" key="14">
    <source>
        <dbReference type="ARBA" id="ARBA00023180"/>
    </source>
</evidence>
<protein>
    <recommendedName>
        <fullName evidence="4">tripeptidyl-peptidase II</fullName>
        <ecNumber evidence="4">3.4.14.10</ecNumber>
    </recommendedName>
</protein>
<dbReference type="GeneID" id="28818257"/>
<keyword evidence="12" id="KW-0843">Virulence</keyword>
<dbReference type="PROSITE" id="PS51695">
    <property type="entry name" value="SEDOLISIN"/>
    <property type="match status" value="1"/>
</dbReference>
<dbReference type="Proteomes" id="UP000070700">
    <property type="component" value="Unassembled WGS sequence"/>
</dbReference>
<evidence type="ECO:0000256" key="15">
    <source>
        <dbReference type="PROSITE-ProRule" id="PRU01032"/>
    </source>
</evidence>
<dbReference type="GO" id="GO:0046872">
    <property type="term" value="F:metal ion binding"/>
    <property type="evidence" value="ECO:0007669"/>
    <property type="project" value="UniProtKB-UniRule"/>
</dbReference>
<feature type="domain" description="Peptidase S53" evidence="16">
    <location>
        <begin position="178"/>
        <end position="556"/>
    </location>
</feature>
<dbReference type="SUPFAM" id="SSF54897">
    <property type="entry name" value="Protease propeptides/inhibitors"/>
    <property type="match status" value="1"/>
</dbReference>